<feature type="region of interest" description="Disordered" evidence="1">
    <location>
        <begin position="1"/>
        <end position="35"/>
    </location>
</feature>
<dbReference type="EMBL" id="BLXT01000992">
    <property type="protein sequence ID" value="GFN82500.1"/>
    <property type="molecule type" value="Genomic_DNA"/>
</dbReference>
<dbReference type="InterPro" id="IPR009003">
    <property type="entry name" value="Peptidase_S1_PA"/>
</dbReference>
<reference evidence="2 3" key="1">
    <citation type="journal article" date="2021" name="Elife">
        <title>Chloroplast acquisition without the gene transfer in kleptoplastic sea slugs, Plakobranchus ocellatus.</title>
        <authorList>
            <person name="Maeda T."/>
            <person name="Takahashi S."/>
            <person name="Yoshida T."/>
            <person name="Shimamura S."/>
            <person name="Takaki Y."/>
            <person name="Nagai Y."/>
            <person name="Toyoda A."/>
            <person name="Suzuki Y."/>
            <person name="Arimoto A."/>
            <person name="Ishii H."/>
            <person name="Satoh N."/>
            <person name="Nishiyama T."/>
            <person name="Hasebe M."/>
            <person name="Maruyama T."/>
            <person name="Minagawa J."/>
            <person name="Obokata J."/>
            <person name="Shigenobu S."/>
        </authorList>
    </citation>
    <scope>NUCLEOTIDE SEQUENCE [LARGE SCALE GENOMIC DNA]</scope>
</reference>
<comment type="caution">
    <text evidence="2">The sequence shown here is derived from an EMBL/GenBank/DDBJ whole genome shotgun (WGS) entry which is preliminary data.</text>
</comment>
<accession>A0AAV3YH46</accession>
<proteinExistence type="predicted"/>
<name>A0AAV3YH46_9GAST</name>
<evidence type="ECO:0000256" key="1">
    <source>
        <dbReference type="SAM" id="MobiDB-lite"/>
    </source>
</evidence>
<evidence type="ECO:0008006" key="4">
    <source>
        <dbReference type="Google" id="ProtNLM"/>
    </source>
</evidence>
<sequence>MFSDNFVTENHEAELVDDEAEGGRPLSEKPCKSHPGHTQFIPIKCFRETHLPPELRDDAGKIYNQILCQAKLTVKIRGGFISKDRPEGFPFFEDRGLFKSINGTGFIADVGTDLEEPVIYKLYGIKSFVKPGEKVCSVSIVTAAHVVFDQAEVEACKVILDFDDEEAEREGRVVTLKGSCFVEMSLEGDWCLFACFTQDRDLITKFEQTMPDYYHSGREHILKTIEVSGNPSDMIPMGNLECSYLHQTLYDIIQMRHQISEDKSALHGTEDCRDILSELKIILIWWRYLMSSGTFRNKEDIMGHLWAELDSFTTDELQTFQELLDKQDQFPHSDCRVLVSHPHGRSKMVSIGTYRTPLFNYSSDCFTYDTPTCPGSSGALLMSSDNGSFSGYIHYGKKGCEPGINQSSQRVISTCGRF</sequence>
<dbReference type="AlphaFoldDB" id="A0AAV3YH46"/>
<protein>
    <recommendedName>
        <fullName evidence="4">Peptidase S1 domain-containing protein</fullName>
    </recommendedName>
</protein>
<evidence type="ECO:0000313" key="3">
    <source>
        <dbReference type="Proteomes" id="UP000735302"/>
    </source>
</evidence>
<organism evidence="2 3">
    <name type="scientific">Plakobranchus ocellatus</name>
    <dbReference type="NCBI Taxonomy" id="259542"/>
    <lineage>
        <taxon>Eukaryota</taxon>
        <taxon>Metazoa</taxon>
        <taxon>Spiralia</taxon>
        <taxon>Lophotrochozoa</taxon>
        <taxon>Mollusca</taxon>
        <taxon>Gastropoda</taxon>
        <taxon>Heterobranchia</taxon>
        <taxon>Euthyneura</taxon>
        <taxon>Panpulmonata</taxon>
        <taxon>Sacoglossa</taxon>
        <taxon>Placobranchoidea</taxon>
        <taxon>Plakobranchidae</taxon>
        <taxon>Plakobranchus</taxon>
    </lineage>
</organism>
<keyword evidence="3" id="KW-1185">Reference proteome</keyword>
<evidence type="ECO:0000313" key="2">
    <source>
        <dbReference type="EMBL" id="GFN82500.1"/>
    </source>
</evidence>
<dbReference type="SUPFAM" id="SSF50494">
    <property type="entry name" value="Trypsin-like serine proteases"/>
    <property type="match status" value="1"/>
</dbReference>
<dbReference type="Proteomes" id="UP000735302">
    <property type="component" value="Unassembled WGS sequence"/>
</dbReference>
<gene>
    <name evidence="2" type="ORF">PoB_000900600</name>
</gene>